<evidence type="ECO:0000313" key="2">
    <source>
        <dbReference type="Proteomes" id="UP000015105"/>
    </source>
</evidence>
<proteinExistence type="predicted"/>
<dbReference type="EnsemblPlants" id="AET7Gv20564900.52">
    <property type="protein sequence ID" value="AET7Gv20564900.52"/>
    <property type="gene ID" value="AET7Gv20564900"/>
</dbReference>
<evidence type="ECO:0000313" key="1">
    <source>
        <dbReference type="EnsemblPlants" id="AET7Gv20564900.52"/>
    </source>
</evidence>
<reference evidence="2" key="2">
    <citation type="journal article" date="2017" name="Nat. Plants">
        <title>The Aegilops tauschii genome reveals multiple impacts of transposons.</title>
        <authorList>
            <person name="Zhao G."/>
            <person name="Zou C."/>
            <person name="Li K."/>
            <person name="Wang K."/>
            <person name="Li T."/>
            <person name="Gao L."/>
            <person name="Zhang X."/>
            <person name="Wang H."/>
            <person name="Yang Z."/>
            <person name="Liu X."/>
            <person name="Jiang W."/>
            <person name="Mao L."/>
            <person name="Kong X."/>
            <person name="Jiao Y."/>
            <person name="Jia J."/>
        </authorList>
    </citation>
    <scope>NUCLEOTIDE SEQUENCE [LARGE SCALE GENOMIC DNA]</scope>
    <source>
        <strain evidence="2">cv. AL8/78</strain>
    </source>
</reference>
<dbReference type="Gramene" id="AET7Gv20564900.54">
    <property type="protein sequence ID" value="AET7Gv20564900.54"/>
    <property type="gene ID" value="AET7Gv20564900"/>
</dbReference>
<reference evidence="2" key="1">
    <citation type="journal article" date="2014" name="Science">
        <title>Ancient hybridizations among the ancestral genomes of bread wheat.</title>
        <authorList>
            <consortium name="International Wheat Genome Sequencing Consortium,"/>
            <person name="Marcussen T."/>
            <person name="Sandve S.R."/>
            <person name="Heier L."/>
            <person name="Spannagl M."/>
            <person name="Pfeifer M."/>
            <person name="Jakobsen K.S."/>
            <person name="Wulff B.B."/>
            <person name="Steuernagel B."/>
            <person name="Mayer K.F."/>
            <person name="Olsen O.A."/>
        </authorList>
    </citation>
    <scope>NUCLEOTIDE SEQUENCE [LARGE SCALE GENOMIC DNA]</scope>
    <source>
        <strain evidence="2">cv. AL8/78</strain>
    </source>
</reference>
<dbReference type="EnsemblPlants" id="AET7Gv20564900.49">
    <property type="protein sequence ID" value="AET7Gv20564900.49"/>
    <property type="gene ID" value="AET7Gv20564900"/>
</dbReference>
<dbReference type="Proteomes" id="UP000015105">
    <property type="component" value="Chromosome 7D"/>
</dbReference>
<dbReference type="Gramene" id="AET7Gv20564900.49">
    <property type="protein sequence ID" value="AET7Gv20564900.49"/>
    <property type="gene ID" value="AET7Gv20564900"/>
</dbReference>
<keyword evidence="2" id="KW-1185">Reference proteome</keyword>
<dbReference type="AlphaFoldDB" id="A0A453RFI0"/>
<dbReference type="Gramene" id="AET7Gv20564900.52">
    <property type="protein sequence ID" value="AET7Gv20564900.52"/>
    <property type="gene ID" value="AET7Gv20564900"/>
</dbReference>
<sequence length="110" mass="12455">MSKLTCERILLDSILLVHWMNKLTPFMTKLSADVSNNSYFVLQEIMECNSSDVQMSHCAEGSETTIETKIKTLDSQTYNLHVNKCIRSSNQGEVGVCKYTVGGYICEMYL</sequence>
<reference evidence="1" key="3">
    <citation type="journal article" date="2017" name="Nature">
        <title>Genome sequence of the progenitor of the wheat D genome Aegilops tauschii.</title>
        <authorList>
            <person name="Luo M.C."/>
            <person name="Gu Y.Q."/>
            <person name="Puiu D."/>
            <person name="Wang H."/>
            <person name="Twardziok S.O."/>
            <person name="Deal K.R."/>
            <person name="Huo N."/>
            <person name="Zhu T."/>
            <person name="Wang L."/>
            <person name="Wang Y."/>
            <person name="McGuire P.E."/>
            <person name="Liu S."/>
            <person name="Long H."/>
            <person name="Ramasamy R.K."/>
            <person name="Rodriguez J.C."/>
            <person name="Van S.L."/>
            <person name="Yuan L."/>
            <person name="Wang Z."/>
            <person name="Xia Z."/>
            <person name="Xiao L."/>
            <person name="Anderson O.D."/>
            <person name="Ouyang S."/>
            <person name="Liang Y."/>
            <person name="Zimin A.V."/>
            <person name="Pertea G."/>
            <person name="Qi P."/>
            <person name="Bennetzen J.L."/>
            <person name="Dai X."/>
            <person name="Dawson M.W."/>
            <person name="Muller H.G."/>
            <person name="Kugler K."/>
            <person name="Rivarola-Duarte L."/>
            <person name="Spannagl M."/>
            <person name="Mayer K.F.X."/>
            <person name="Lu F.H."/>
            <person name="Bevan M.W."/>
            <person name="Leroy P."/>
            <person name="Li P."/>
            <person name="You F.M."/>
            <person name="Sun Q."/>
            <person name="Liu Z."/>
            <person name="Lyons E."/>
            <person name="Wicker T."/>
            <person name="Salzberg S.L."/>
            <person name="Devos K.M."/>
            <person name="Dvorak J."/>
        </authorList>
    </citation>
    <scope>NUCLEOTIDE SEQUENCE [LARGE SCALE GENOMIC DNA]</scope>
    <source>
        <strain evidence="1">cv. AL8/78</strain>
    </source>
</reference>
<protein>
    <submittedName>
        <fullName evidence="1">Uncharacterized protein</fullName>
    </submittedName>
</protein>
<reference evidence="1" key="5">
    <citation type="journal article" date="2021" name="G3 (Bethesda)">
        <title>Aegilops tauschii genome assembly Aet v5.0 features greater sequence contiguity and improved annotation.</title>
        <authorList>
            <person name="Wang L."/>
            <person name="Zhu T."/>
            <person name="Rodriguez J.C."/>
            <person name="Deal K.R."/>
            <person name="Dubcovsky J."/>
            <person name="McGuire P.E."/>
            <person name="Lux T."/>
            <person name="Spannagl M."/>
            <person name="Mayer K.F.X."/>
            <person name="Baldrich P."/>
            <person name="Meyers B.C."/>
            <person name="Huo N."/>
            <person name="Gu Y.Q."/>
            <person name="Zhou H."/>
            <person name="Devos K.M."/>
            <person name="Bennetzen J.L."/>
            <person name="Unver T."/>
            <person name="Budak H."/>
            <person name="Gulick P.J."/>
            <person name="Galiba G."/>
            <person name="Kalapos B."/>
            <person name="Nelson D.R."/>
            <person name="Li P."/>
            <person name="You F.M."/>
            <person name="Luo M.C."/>
            <person name="Dvorak J."/>
        </authorList>
    </citation>
    <scope>NUCLEOTIDE SEQUENCE [LARGE SCALE GENOMIC DNA]</scope>
    <source>
        <strain evidence="1">cv. AL8/78</strain>
    </source>
</reference>
<accession>A0A453RFI0</accession>
<reference evidence="1" key="4">
    <citation type="submission" date="2019-03" db="UniProtKB">
        <authorList>
            <consortium name="EnsemblPlants"/>
        </authorList>
    </citation>
    <scope>IDENTIFICATION</scope>
</reference>
<dbReference type="EnsemblPlants" id="AET7Gv20564900.54">
    <property type="protein sequence ID" value="AET7Gv20564900.54"/>
    <property type="gene ID" value="AET7Gv20564900"/>
</dbReference>
<name>A0A453RFI0_AEGTS</name>
<organism evidence="1 2">
    <name type="scientific">Aegilops tauschii subsp. strangulata</name>
    <name type="common">Goatgrass</name>
    <dbReference type="NCBI Taxonomy" id="200361"/>
    <lineage>
        <taxon>Eukaryota</taxon>
        <taxon>Viridiplantae</taxon>
        <taxon>Streptophyta</taxon>
        <taxon>Embryophyta</taxon>
        <taxon>Tracheophyta</taxon>
        <taxon>Spermatophyta</taxon>
        <taxon>Magnoliopsida</taxon>
        <taxon>Liliopsida</taxon>
        <taxon>Poales</taxon>
        <taxon>Poaceae</taxon>
        <taxon>BOP clade</taxon>
        <taxon>Pooideae</taxon>
        <taxon>Triticodae</taxon>
        <taxon>Triticeae</taxon>
        <taxon>Triticinae</taxon>
        <taxon>Aegilops</taxon>
    </lineage>
</organism>